<dbReference type="RefSeq" id="WP_074907287.1">
    <property type="nucleotide sequence ID" value="NZ_CP196764.1"/>
</dbReference>
<sequence>MEDDYDGWLVSRPTLVQDRNHPNHWRNRAADLKASAGALWHSMGAQDSTIATELGYAPGYRMSVACWPVYHMLCGLSLELIMKAVLAQRGLTPADFKGHKFANLHQQLRLPLSKDKRKLLQFYEDSLVWAGRYPTPLDATDEKLLKHYELASEVLTKPVELSQSGVLRFKVSSGATDWEHFVKLWDNYALLFNEALGYRVDTPNP</sequence>
<accession>A0AB38BMV7</accession>
<organism evidence="1 2">
    <name type="scientific">Pseudomonas syringae</name>
    <dbReference type="NCBI Taxonomy" id="317"/>
    <lineage>
        <taxon>Bacteria</taxon>
        <taxon>Pseudomonadati</taxon>
        <taxon>Pseudomonadota</taxon>
        <taxon>Gammaproteobacteria</taxon>
        <taxon>Pseudomonadales</taxon>
        <taxon>Pseudomonadaceae</taxon>
        <taxon>Pseudomonas</taxon>
    </lineage>
</organism>
<name>A0AB38BMV7_PSESX</name>
<evidence type="ECO:0008006" key="3">
    <source>
        <dbReference type="Google" id="ProtNLM"/>
    </source>
</evidence>
<evidence type="ECO:0000313" key="1">
    <source>
        <dbReference type="EMBL" id="SFN57521.1"/>
    </source>
</evidence>
<dbReference type="EMBL" id="FOVV01000001">
    <property type="protein sequence ID" value="SFN57521.1"/>
    <property type="molecule type" value="Genomic_DNA"/>
</dbReference>
<reference evidence="1 2" key="1">
    <citation type="submission" date="2016-10" db="EMBL/GenBank/DDBJ databases">
        <authorList>
            <person name="Varghese N."/>
            <person name="Submissions S."/>
        </authorList>
    </citation>
    <scope>NUCLEOTIDE SEQUENCE [LARGE SCALE GENOMIC DNA]</scope>
    <source>
        <strain evidence="1 2">BS0292</strain>
    </source>
</reference>
<protein>
    <recommendedName>
        <fullName evidence="3">HEPN domain-containing protein</fullName>
    </recommendedName>
</protein>
<dbReference type="Proteomes" id="UP000183083">
    <property type="component" value="Unassembled WGS sequence"/>
</dbReference>
<dbReference type="AlphaFoldDB" id="A0AB38BMV7"/>
<evidence type="ECO:0000313" key="2">
    <source>
        <dbReference type="Proteomes" id="UP000183083"/>
    </source>
</evidence>
<comment type="caution">
    <text evidence="1">The sequence shown here is derived from an EMBL/GenBank/DDBJ whole genome shotgun (WGS) entry which is preliminary data.</text>
</comment>
<gene>
    <name evidence="1" type="ORF">SAMN05444065_101265</name>
</gene>
<proteinExistence type="predicted"/>